<name>A0ABP5BTS0_9ACTN</name>
<evidence type="ECO:0000256" key="5">
    <source>
        <dbReference type="ARBA" id="ARBA00023315"/>
    </source>
</evidence>
<comment type="similarity">
    <text evidence="1">Belongs to the FemABX family.</text>
</comment>
<dbReference type="InterPro" id="IPR050644">
    <property type="entry name" value="PG_Glycine_Bridge_Synth"/>
</dbReference>
<keyword evidence="6" id="KW-0961">Cell wall biogenesis/degradation</keyword>
<proteinExistence type="inferred from homology"/>
<dbReference type="Proteomes" id="UP001499854">
    <property type="component" value="Unassembled WGS sequence"/>
</dbReference>
<evidence type="ECO:0000256" key="1">
    <source>
        <dbReference type="ARBA" id="ARBA00009943"/>
    </source>
</evidence>
<keyword evidence="5" id="KW-0012">Acyltransferase</keyword>
<evidence type="ECO:0000256" key="4">
    <source>
        <dbReference type="ARBA" id="ARBA00022984"/>
    </source>
</evidence>
<dbReference type="PROSITE" id="PS51191">
    <property type="entry name" value="FEMABX"/>
    <property type="match status" value="1"/>
</dbReference>
<dbReference type="EMBL" id="BAAAQM010000001">
    <property type="protein sequence ID" value="GAA1950286.1"/>
    <property type="molecule type" value="Genomic_DNA"/>
</dbReference>
<keyword evidence="3" id="KW-0133">Cell shape</keyword>
<dbReference type="InterPro" id="IPR016181">
    <property type="entry name" value="Acyl_CoA_acyltransferase"/>
</dbReference>
<keyword evidence="4" id="KW-0573">Peptidoglycan synthesis</keyword>
<accession>A0ABP5BTS0</accession>
<evidence type="ECO:0000256" key="2">
    <source>
        <dbReference type="ARBA" id="ARBA00022679"/>
    </source>
</evidence>
<dbReference type="PANTHER" id="PTHR36174">
    <property type="entry name" value="LIPID II:GLYCINE GLYCYLTRANSFERASE"/>
    <property type="match status" value="1"/>
</dbReference>
<dbReference type="InterPro" id="IPR003447">
    <property type="entry name" value="FEMABX"/>
</dbReference>
<evidence type="ECO:0000256" key="3">
    <source>
        <dbReference type="ARBA" id="ARBA00022960"/>
    </source>
</evidence>
<organism evidence="7 8">
    <name type="scientific">Catenulispora subtropica</name>
    <dbReference type="NCBI Taxonomy" id="450798"/>
    <lineage>
        <taxon>Bacteria</taxon>
        <taxon>Bacillati</taxon>
        <taxon>Actinomycetota</taxon>
        <taxon>Actinomycetes</taxon>
        <taxon>Catenulisporales</taxon>
        <taxon>Catenulisporaceae</taxon>
        <taxon>Catenulispora</taxon>
    </lineage>
</organism>
<evidence type="ECO:0000313" key="7">
    <source>
        <dbReference type="EMBL" id="GAA1950286.1"/>
    </source>
</evidence>
<comment type="caution">
    <text evidence="7">The sequence shown here is derived from an EMBL/GenBank/DDBJ whole genome shotgun (WGS) entry which is preliminary data.</text>
</comment>
<gene>
    <name evidence="7" type="primary">femX</name>
    <name evidence="7" type="ORF">GCM10009838_01760</name>
</gene>
<dbReference type="Pfam" id="PF02388">
    <property type="entry name" value="FemAB"/>
    <property type="match status" value="2"/>
</dbReference>
<reference evidence="8" key="1">
    <citation type="journal article" date="2019" name="Int. J. Syst. Evol. Microbiol.">
        <title>The Global Catalogue of Microorganisms (GCM) 10K type strain sequencing project: providing services to taxonomists for standard genome sequencing and annotation.</title>
        <authorList>
            <consortium name="The Broad Institute Genomics Platform"/>
            <consortium name="The Broad Institute Genome Sequencing Center for Infectious Disease"/>
            <person name="Wu L."/>
            <person name="Ma J."/>
        </authorList>
    </citation>
    <scope>NUCLEOTIDE SEQUENCE [LARGE SCALE GENOMIC DNA]</scope>
    <source>
        <strain evidence="8">JCM 16013</strain>
    </source>
</reference>
<dbReference type="RefSeq" id="WP_344654920.1">
    <property type="nucleotide sequence ID" value="NZ_BAAAQM010000001.1"/>
</dbReference>
<dbReference type="PANTHER" id="PTHR36174:SF1">
    <property type="entry name" value="LIPID II:GLYCINE GLYCYLTRANSFERASE"/>
    <property type="match status" value="1"/>
</dbReference>
<evidence type="ECO:0000256" key="6">
    <source>
        <dbReference type="ARBA" id="ARBA00023316"/>
    </source>
</evidence>
<dbReference type="SUPFAM" id="SSF55729">
    <property type="entry name" value="Acyl-CoA N-acyltransferases (Nat)"/>
    <property type="match status" value="2"/>
</dbReference>
<dbReference type="Gene3D" id="3.40.630.30">
    <property type="match status" value="2"/>
</dbReference>
<evidence type="ECO:0000313" key="8">
    <source>
        <dbReference type="Proteomes" id="UP001499854"/>
    </source>
</evidence>
<protein>
    <submittedName>
        <fullName evidence="7">Peptidoglycan bridge formation glycyltransferase FemX</fullName>
    </submittedName>
</protein>
<keyword evidence="8" id="KW-1185">Reference proteome</keyword>
<keyword evidence="2" id="KW-0808">Transferase</keyword>
<sequence length="394" mass="44816">MVLRVRTLSREEHVAFIEERAAEKNAATSVSFLQCPSWGDLKTDWRAESVGWIDDATGKVVGAGLVLYRDLPIPKRDKLPFLRRSLAYLPEGPILDLTAPETGQALKLLLAHLRKRRAFTVKMGPQLVSRRWTSENLKKAIAEADGGVRLKDIKPDFEDPSALRVIEALRAAGWSRKESEGAGFGDFQPRYVFQLPLVDDEGEPRSLEDIQKGFNQLWRRNIKKAEKNGVEVTVGGYEDLPEFHKLYEVTAKRDHFTPRPLAYFQRMWKAMESEDPRRLRLYLARHEGELLAATTLVTVGDHAWYSYGASADHKRELRPSNAVQWRMLSDAHAAGCKVYDLRGISDTLDPSDHLFGLIQFKLGTGGQAVEYLGEWDHPLNPLLHRAFELYMARR</sequence>